<accession>A0ACA9K7T5</accession>
<comment type="caution">
    <text evidence="1">The sequence shown here is derived from an EMBL/GenBank/DDBJ whole genome shotgun (WGS) entry which is preliminary data.</text>
</comment>
<name>A0ACA9K7T5_9GLOM</name>
<proteinExistence type="predicted"/>
<dbReference type="Proteomes" id="UP000789366">
    <property type="component" value="Unassembled WGS sequence"/>
</dbReference>
<organism evidence="1 2">
    <name type="scientific">Cetraspora pellucida</name>
    <dbReference type="NCBI Taxonomy" id="1433469"/>
    <lineage>
        <taxon>Eukaryota</taxon>
        <taxon>Fungi</taxon>
        <taxon>Fungi incertae sedis</taxon>
        <taxon>Mucoromycota</taxon>
        <taxon>Glomeromycotina</taxon>
        <taxon>Glomeromycetes</taxon>
        <taxon>Diversisporales</taxon>
        <taxon>Gigasporaceae</taxon>
        <taxon>Cetraspora</taxon>
    </lineage>
</organism>
<keyword evidence="2" id="KW-1185">Reference proteome</keyword>
<gene>
    <name evidence="1" type="ORF">SPELUC_LOCUS1105</name>
</gene>
<reference evidence="1" key="1">
    <citation type="submission" date="2021-06" db="EMBL/GenBank/DDBJ databases">
        <authorList>
            <person name="Kallberg Y."/>
            <person name="Tangrot J."/>
            <person name="Rosling A."/>
        </authorList>
    </citation>
    <scope>NUCLEOTIDE SEQUENCE</scope>
    <source>
        <strain evidence="1">28 12/20/2015</strain>
    </source>
</reference>
<evidence type="ECO:0000313" key="2">
    <source>
        <dbReference type="Proteomes" id="UP000789366"/>
    </source>
</evidence>
<evidence type="ECO:0000313" key="1">
    <source>
        <dbReference type="EMBL" id="CAG8457444.1"/>
    </source>
</evidence>
<sequence length="216" mass="25042">MDASQRSDASTEGTKEWTYAGANDEERARLHSNKRKRSINIGESNGPYFTEVARWVCSCLAFVKNRFFLCKHLVKQTINTSNGKRRCLLRCRFERRTTPPFLVLNDPDTGDTTSLETQDVAQIAETQVANGFLDSYNVNAEEDPEEKARTYVESNWKLFEQAFKRICSEKDANNWRHVGAMMKWKNSKKPYLMYLSCPEEPRSVEDVMFEENVINE</sequence>
<dbReference type="EMBL" id="CAJVPW010000523">
    <property type="protein sequence ID" value="CAG8457444.1"/>
    <property type="molecule type" value="Genomic_DNA"/>
</dbReference>
<protein>
    <submittedName>
        <fullName evidence="1">9552_t:CDS:1</fullName>
    </submittedName>
</protein>